<feature type="binding site" evidence="2">
    <location>
        <position position="164"/>
    </location>
    <ligand>
        <name>ATP</name>
        <dbReference type="ChEBI" id="CHEBI:30616"/>
    </ligand>
</feature>
<evidence type="ECO:0000313" key="4">
    <source>
        <dbReference type="Proteomes" id="UP000640335"/>
    </source>
</evidence>
<dbReference type="EMBL" id="JACSQZ010000007">
    <property type="protein sequence ID" value="MBD7914101.1"/>
    <property type="molecule type" value="Genomic_DNA"/>
</dbReference>
<keyword evidence="2" id="KW-0963">Cytoplasm</keyword>
<keyword evidence="2" id="KW-0547">Nucleotide-binding</keyword>
<name>A0ABR8Q111_9CLOT</name>
<dbReference type="Proteomes" id="UP000640335">
    <property type="component" value="Unassembled WGS sequence"/>
</dbReference>
<comment type="catalytic activity">
    <reaction evidence="2">
        <text>cytidine(34) in elongator tRNA(Met) + acetate + ATP = N(4)-acetylcytidine(34) in elongator tRNA(Met) + AMP + diphosphate</text>
        <dbReference type="Rhea" id="RHEA:58144"/>
        <dbReference type="Rhea" id="RHEA-COMP:10693"/>
        <dbReference type="Rhea" id="RHEA-COMP:10694"/>
        <dbReference type="ChEBI" id="CHEBI:30089"/>
        <dbReference type="ChEBI" id="CHEBI:30616"/>
        <dbReference type="ChEBI" id="CHEBI:33019"/>
        <dbReference type="ChEBI" id="CHEBI:74900"/>
        <dbReference type="ChEBI" id="CHEBI:82748"/>
        <dbReference type="ChEBI" id="CHEBI:456215"/>
    </reaction>
</comment>
<accession>A0ABR8Q111</accession>
<feature type="binding site" evidence="2">
    <location>
        <position position="102"/>
    </location>
    <ligand>
        <name>ATP</name>
        <dbReference type="ChEBI" id="CHEBI:30616"/>
    </ligand>
</feature>
<dbReference type="NCBIfam" id="NF010191">
    <property type="entry name" value="PRK13670.1"/>
    <property type="match status" value="1"/>
</dbReference>
<dbReference type="InterPro" id="IPR014729">
    <property type="entry name" value="Rossmann-like_a/b/a_fold"/>
</dbReference>
<keyword evidence="2" id="KW-0694">RNA-binding</keyword>
<evidence type="ECO:0000313" key="3">
    <source>
        <dbReference type="EMBL" id="MBD7914101.1"/>
    </source>
</evidence>
<keyword evidence="2" id="KW-0436">Ligase</keyword>
<dbReference type="InterPro" id="IPR008513">
    <property type="entry name" value="tRNA(Met)_cyd_acetate_ligase"/>
</dbReference>
<protein>
    <recommendedName>
        <fullName evidence="2">tRNA(Met) cytidine acetate ligase</fullName>
        <ecNumber evidence="2">6.3.4.-</ecNumber>
    </recommendedName>
</protein>
<dbReference type="EC" id="6.3.4.-" evidence="2"/>
<dbReference type="Pfam" id="PF05636">
    <property type="entry name" value="HIGH_NTase1"/>
    <property type="match status" value="1"/>
</dbReference>
<comment type="caution">
    <text evidence="3">The sequence shown here is derived from an EMBL/GenBank/DDBJ whole genome shotgun (WGS) entry which is preliminary data.</text>
</comment>
<sequence length="400" mass="45675">MNITGIITEYNPFHNGHMLHLNSAKKETNCDAVICIMSGNFVQRGEPAIIDKWKRTEMALLNGVDLVIELPTFYAISSAEFFAKGAINILDKIGVVNNIFFGSECGSIDSLKKIATFLTNESIEFQEIIKDNLNSGVTYVKAREEALIKILNDASLTEILSSSNNILGIEYIKALLKINSNITPLTLKREGSKYNDKELSSIFSSATSIREKLREGKDIKSLSNYMPNNSLEVFHNLNQENYNLVFQEKMYNYIKYRLLTNCINFNNLFEAKEGLDNKFLKEIYHSSTYEDLIFRVKSKRYTYTKISRLLTQIFLSLDTFSFDELIKEEYLYARVLGFNDKGRLILKEMKKKSSIPIITKVSKNINNPLLDLDIQGTKAYSILNSKLNPLSDYLNSPIIK</sequence>
<comment type="caution">
    <text evidence="2">Lacks conserved residue(s) required for the propagation of feature annotation.</text>
</comment>
<organism evidence="3 4">
    <name type="scientific">Clostridium gallinarum</name>
    <dbReference type="NCBI Taxonomy" id="2762246"/>
    <lineage>
        <taxon>Bacteria</taxon>
        <taxon>Bacillati</taxon>
        <taxon>Bacillota</taxon>
        <taxon>Clostridia</taxon>
        <taxon>Eubacteriales</taxon>
        <taxon>Clostridiaceae</taxon>
        <taxon>Clostridium</taxon>
    </lineage>
</organism>
<dbReference type="PANTHER" id="PTHR37825">
    <property type="entry name" value="TRNA(MET) CYTIDINE ACETATE LIGASE"/>
    <property type="match status" value="1"/>
</dbReference>
<feature type="binding site" evidence="2">
    <location>
        <position position="189"/>
    </location>
    <ligand>
        <name>ATP</name>
        <dbReference type="ChEBI" id="CHEBI:30616"/>
    </ligand>
</feature>
<dbReference type="HAMAP" id="MF_01539">
    <property type="entry name" value="TmcAL"/>
    <property type="match status" value="1"/>
</dbReference>
<keyword evidence="2" id="KW-0820">tRNA-binding</keyword>
<dbReference type="Gene3D" id="3.40.50.620">
    <property type="entry name" value="HUPs"/>
    <property type="match status" value="1"/>
</dbReference>
<dbReference type="SUPFAM" id="SSF52374">
    <property type="entry name" value="Nucleotidylyl transferase"/>
    <property type="match status" value="1"/>
</dbReference>
<reference evidence="3 4" key="1">
    <citation type="submission" date="2020-08" db="EMBL/GenBank/DDBJ databases">
        <title>A Genomic Blueprint of the Chicken Gut Microbiome.</title>
        <authorList>
            <person name="Gilroy R."/>
            <person name="Ravi A."/>
            <person name="Getino M."/>
            <person name="Pursley I."/>
            <person name="Horton D.L."/>
            <person name="Alikhan N.-F."/>
            <person name="Baker D."/>
            <person name="Gharbi K."/>
            <person name="Hall N."/>
            <person name="Watson M."/>
            <person name="Adriaenssens E.M."/>
            <person name="Foster-Nyarko E."/>
            <person name="Jarju S."/>
            <person name="Secka A."/>
            <person name="Antonio M."/>
            <person name="Oren A."/>
            <person name="Chaudhuri R."/>
            <person name="La Ragione R.M."/>
            <person name="Hildebrand F."/>
            <person name="Pallen M.J."/>
        </authorList>
    </citation>
    <scope>NUCLEOTIDE SEQUENCE [LARGE SCALE GENOMIC DNA]</scope>
    <source>
        <strain evidence="3 4">Sa3CUN1</strain>
    </source>
</reference>
<comment type="similarity">
    <text evidence="2">Belongs to the TmcAL family.</text>
</comment>
<proteinExistence type="inferred from homology"/>
<keyword evidence="2" id="KW-0067">ATP-binding</keyword>
<comment type="function">
    <text evidence="2">Catalyzes the formation of N(4)-acetylcytidine (ac(4)C) at the wobble position of elongator tRNA(Met), using acetate and ATP as substrates. First activates an acetate ion to form acetyladenylate (Ac-AMP) and then transfers the acetyl group to tRNA to form ac(4)C34.</text>
</comment>
<comment type="subcellular location">
    <subcellularLocation>
        <location evidence="2">Cytoplasm</location>
    </subcellularLocation>
</comment>
<gene>
    <name evidence="2" type="primary">tmcAL</name>
    <name evidence="3" type="ORF">H9660_02985</name>
</gene>
<dbReference type="PANTHER" id="PTHR37825:SF1">
    <property type="entry name" value="TRNA(MET) CYTIDINE ACETATE LIGASE"/>
    <property type="match status" value="1"/>
</dbReference>
<evidence type="ECO:0000256" key="2">
    <source>
        <dbReference type="HAMAP-Rule" id="MF_01539"/>
    </source>
</evidence>
<feature type="binding site" evidence="2">
    <location>
        <begin position="7"/>
        <end position="20"/>
    </location>
    <ligand>
        <name>ATP</name>
        <dbReference type="ChEBI" id="CHEBI:30616"/>
    </ligand>
</feature>
<keyword evidence="1 2" id="KW-0819">tRNA processing</keyword>
<dbReference type="RefSeq" id="WP_191748398.1">
    <property type="nucleotide sequence ID" value="NZ_JACSQZ010000007.1"/>
</dbReference>
<evidence type="ECO:0000256" key="1">
    <source>
        <dbReference type="ARBA" id="ARBA00022694"/>
    </source>
</evidence>
<keyword evidence="4" id="KW-1185">Reference proteome</keyword>